<feature type="region of interest" description="Disordered" evidence="1">
    <location>
        <begin position="58"/>
        <end position="93"/>
    </location>
</feature>
<evidence type="ECO:0000313" key="2">
    <source>
        <dbReference type="EMBL" id="GHJ85833.1"/>
    </source>
</evidence>
<name>A0A8H3TS03_9TREE</name>
<feature type="region of interest" description="Disordered" evidence="1">
    <location>
        <begin position="133"/>
        <end position="161"/>
    </location>
</feature>
<reference evidence="2" key="1">
    <citation type="submission" date="2020-07" db="EMBL/GenBank/DDBJ databases">
        <title>Draft Genome Sequence of a Deep-Sea Yeast, Naganishia (Cryptococcus) liquefaciens strain N6.</title>
        <authorList>
            <person name="Han Y.W."/>
            <person name="Kajitani R."/>
            <person name="Morimoto H."/>
            <person name="Parhat M."/>
            <person name="Tsubouchi H."/>
            <person name="Bakenova O."/>
            <person name="Ogata M."/>
            <person name="Argunhan B."/>
            <person name="Aoki R."/>
            <person name="Kajiwara S."/>
            <person name="Itoh T."/>
            <person name="Iwasaki H."/>
        </authorList>
    </citation>
    <scope>NUCLEOTIDE SEQUENCE</scope>
    <source>
        <strain evidence="2">N6</strain>
    </source>
</reference>
<protein>
    <submittedName>
        <fullName evidence="2">Uncharacterized protein</fullName>
    </submittedName>
</protein>
<dbReference type="OrthoDB" id="2593253at2759"/>
<gene>
    <name evidence="2" type="ORF">NliqN6_2235</name>
</gene>
<comment type="caution">
    <text evidence="2">The sequence shown here is derived from an EMBL/GenBank/DDBJ whole genome shotgun (WGS) entry which is preliminary data.</text>
</comment>
<keyword evidence="3" id="KW-1185">Reference proteome</keyword>
<feature type="compositionally biased region" description="Basic and acidic residues" evidence="1">
    <location>
        <begin position="146"/>
        <end position="156"/>
    </location>
</feature>
<dbReference type="EMBL" id="BLZA01000013">
    <property type="protein sequence ID" value="GHJ85833.1"/>
    <property type="molecule type" value="Genomic_DNA"/>
</dbReference>
<evidence type="ECO:0000256" key="1">
    <source>
        <dbReference type="SAM" id="MobiDB-lite"/>
    </source>
</evidence>
<organism evidence="2 3">
    <name type="scientific">Naganishia liquefaciens</name>
    <dbReference type="NCBI Taxonomy" id="104408"/>
    <lineage>
        <taxon>Eukaryota</taxon>
        <taxon>Fungi</taxon>
        <taxon>Dikarya</taxon>
        <taxon>Basidiomycota</taxon>
        <taxon>Agaricomycotina</taxon>
        <taxon>Tremellomycetes</taxon>
        <taxon>Filobasidiales</taxon>
        <taxon>Filobasidiaceae</taxon>
        <taxon>Naganishia</taxon>
    </lineage>
</organism>
<dbReference type="AlphaFoldDB" id="A0A8H3TS03"/>
<dbReference type="Proteomes" id="UP000620104">
    <property type="component" value="Unassembled WGS sequence"/>
</dbReference>
<evidence type="ECO:0000313" key="3">
    <source>
        <dbReference type="Proteomes" id="UP000620104"/>
    </source>
</evidence>
<accession>A0A8H3TS03</accession>
<feature type="region of interest" description="Disordered" evidence="1">
    <location>
        <begin position="191"/>
        <end position="214"/>
    </location>
</feature>
<sequence>MSQYNRNLATIQSKRQEDALRIAQLAREEPEKLTRAERAAVEGKMAWRDSVARWEAAKNQGRDSVDSINSSARGPRDVSGLKWNNGSGSSLHHAGDMEMTVSLHRRIPAPMENTSIDVTAAIRKPIFQVDLESSRSTQASRAQYRPAEEIPLHDLDSTSGLTTSQGAMDIHIDLGADGNPADNLQKQTIIIDDTAQSPDTVVPSSTRSPMTQNLTPTLSYGFHLPRPQAGQAYTMSSKPEAVGTERLPPEGIESLQQDVSGNGHMTIDTRWICPVQLAVHSPSSLSGVLSEGDTPVIVPHVPQPLQRRSAHVRRARFGSLKLFVHEQDPTQAVIFRPSNGIPLRFH</sequence>
<proteinExistence type="predicted"/>